<feature type="transmembrane region" description="Helical" evidence="7">
    <location>
        <begin position="122"/>
        <end position="140"/>
    </location>
</feature>
<feature type="compositionally biased region" description="Low complexity" evidence="8">
    <location>
        <begin position="342"/>
        <end position="375"/>
    </location>
</feature>
<dbReference type="PANTHER" id="PTHR30589:SF0">
    <property type="entry name" value="PHOSPHATIDYLGLYCEROL--PROLIPOPROTEIN DIACYLGLYCERYL TRANSFERASE"/>
    <property type="match status" value="1"/>
</dbReference>
<comment type="subcellular location">
    <subcellularLocation>
        <location evidence="7">Cell membrane</location>
        <topology evidence="7">Multi-pass membrane protein</topology>
    </subcellularLocation>
</comment>
<protein>
    <recommendedName>
        <fullName evidence="7">Phosphatidylglycerol--prolipoprotein diacylglyceryl transferase</fullName>
        <ecNumber evidence="7">2.5.1.145</ecNumber>
    </recommendedName>
</protein>
<comment type="catalytic activity">
    <reaction evidence="7">
        <text>L-cysteinyl-[prolipoprotein] + a 1,2-diacyl-sn-glycero-3-phospho-(1'-sn-glycerol) = an S-1,2-diacyl-sn-glyceryl-L-cysteinyl-[prolipoprotein] + sn-glycerol 1-phosphate + H(+)</text>
        <dbReference type="Rhea" id="RHEA:56712"/>
        <dbReference type="Rhea" id="RHEA-COMP:14679"/>
        <dbReference type="Rhea" id="RHEA-COMP:14680"/>
        <dbReference type="ChEBI" id="CHEBI:15378"/>
        <dbReference type="ChEBI" id="CHEBI:29950"/>
        <dbReference type="ChEBI" id="CHEBI:57685"/>
        <dbReference type="ChEBI" id="CHEBI:64716"/>
        <dbReference type="ChEBI" id="CHEBI:140658"/>
        <dbReference type="EC" id="2.5.1.145"/>
    </reaction>
</comment>
<dbReference type="GO" id="GO:0008961">
    <property type="term" value="F:phosphatidylglycerol-prolipoprotein diacylglyceryl transferase activity"/>
    <property type="evidence" value="ECO:0007669"/>
    <property type="project" value="UniProtKB-EC"/>
</dbReference>
<sequence length="375" mass="39548">MELAYIPSPSRGVLYLGPVPLRGYAFCIIIGVFVAVWLGNKRWVARGGRTGTVADIAVWAVPFGLVGGRLYHVITDYELYFSEGRDWVDAFKVWEGGLGIWGAIALGAVGAWIGCRRRGIPLPAYADAIAPGIVLAQAIGRWGNWFNQELYGKESTLPWALHITSSADGRVPGYYQPTFLYESLWCVGVALLVIWADRRFRLGHGRAFALYVAAYCVGRFWIEYLRVDDAHHILGLRLNDWTALIVFLLAVAYIVISSKKRPGREEIVEPGAADDDGDGDGTDGATADVEDGAKPGEAAAEKPGKADLTKAAGAAEPAKPGTTAKPGTAESGAAKPGTAKPGTAESGAAKSATAETAGAESAEPGAAGAESAAKN</sequence>
<feature type="compositionally biased region" description="Acidic residues" evidence="8">
    <location>
        <begin position="272"/>
        <end position="281"/>
    </location>
</feature>
<feature type="compositionally biased region" description="Basic and acidic residues" evidence="8">
    <location>
        <begin position="291"/>
        <end position="308"/>
    </location>
</feature>
<dbReference type="NCBIfam" id="TIGR00544">
    <property type="entry name" value="lgt"/>
    <property type="match status" value="1"/>
</dbReference>
<dbReference type="EMBL" id="JAVRFF010000057">
    <property type="protein sequence ID" value="MDT0477254.1"/>
    <property type="molecule type" value="Genomic_DNA"/>
</dbReference>
<keyword evidence="4 7" id="KW-0812">Transmembrane</keyword>
<feature type="transmembrane region" description="Helical" evidence="7">
    <location>
        <begin position="94"/>
        <end position="115"/>
    </location>
</feature>
<keyword evidence="2 7" id="KW-1003">Cell membrane</keyword>
<evidence type="ECO:0000313" key="10">
    <source>
        <dbReference type="Proteomes" id="UP001180489"/>
    </source>
</evidence>
<feature type="transmembrane region" description="Helical" evidence="7">
    <location>
        <begin position="52"/>
        <end position="74"/>
    </location>
</feature>
<evidence type="ECO:0000256" key="8">
    <source>
        <dbReference type="SAM" id="MobiDB-lite"/>
    </source>
</evidence>
<organism evidence="9 10">
    <name type="scientific">Streptomyces hintoniae</name>
    <dbReference type="NCBI Taxonomy" id="3075521"/>
    <lineage>
        <taxon>Bacteria</taxon>
        <taxon>Bacillati</taxon>
        <taxon>Actinomycetota</taxon>
        <taxon>Actinomycetes</taxon>
        <taxon>Kitasatosporales</taxon>
        <taxon>Streptomycetaceae</taxon>
        <taxon>Streptomyces</taxon>
    </lineage>
</organism>
<feature type="transmembrane region" description="Helical" evidence="7">
    <location>
        <begin position="208"/>
        <end position="226"/>
    </location>
</feature>
<feature type="transmembrane region" description="Helical" evidence="7">
    <location>
        <begin position="179"/>
        <end position="196"/>
    </location>
</feature>
<keyword evidence="5 7" id="KW-1133">Transmembrane helix</keyword>
<dbReference type="RefSeq" id="WP_311637533.1">
    <property type="nucleotide sequence ID" value="NZ_JAVRFF010000057.1"/>
</dbReference>
<feature type="binding site" evidence="7">
    <location>
        <position position="141"/>
    </location>
    <ligand>
        <name>a 1,2-diacyl-sn-glycero-3-phospho-(1'-sn-glycerol)</name>
        <dbReference type="ChEBI" id="CHEBI:64716"/>
    </ligand>
</feature>
<name>A0ABU2UVR6_9ACTN</name>
<gene>
    <name evidence="7 9" type="primary">lgt</name>
    <name evidence="9" type="ORF">RM863_34545</name>
</gene>
<evidence type="ECO:0000313" key="9">
    <source>
        <dbReference type="EMBL" id="MDT0477254.1"/>
    </source>
</evidence>
<feature type="region of interest" description="Disordered" evidence="8">
    <location>
        <begin position="268"/>
        <end position="375"/>
    </location>
</feature>
<reference evidence="9" key="1">
    <citation type="submission" date="2024-05" db="EMBL/GenBank/DDBJ databases">
        <title>30 novel species of actinomycetes from the DSMZ collection.</title>
        <authorList>
            <person name="Nouioui I."/>
        </authorList>
    </citation>
    <scope>NUCLEOTIDE SEQUENCE</scope>
    <source>
        <strain evidence="9">DSM 41014</strain>
    </source>
</reference>
<dbReference type="PANTHER" id="PTHR30589">
    <property type="entry name" value="PROLIPOPROTEIN DIACYLGLYCERYL TRANSFERASE"/>
    <property type="match status" value="1"/>
</dbReference>
<evidence type="ECO:0000256" key="3">
    <source>
        <dbReference type="ARBA" id="ARBA00022679"/>
    </source>
</evidence>
<dbReference type="EC" id="2.5.1.145" evidence="7"/>
<evidence type="ECO:0000256" key="4">
    <source>
        <dbReference type="ARBA" id="ARBA00022692"/>
    </source>
</evidence>
<keyword evidence="6 7" id="KW-0472">Membrane</keyword>
<keyword evidence="10" id="KW-1185">Reference proteome</keyword>
<comment type="similarity">
    <text evidence="1 7">Belongs to the Lgt family.</text>
</comment>
<dbReference type="Proteomes" id="UP001180489">
    <property type="component" value="Unassembled WGS sequence"/>
</dbReference>
<feature type="transmembrane region" description="Helical" evidence="7">
    <location>
        <begin position="238"/>
        <end position="256"/>
    </location>
</feature>
<evidence type="ECO:0000256" key="6">
    <source>
        <dbReference type="ARBA" id="ARBA00023136"/>
    </source>
</evidence>
<evidence type="ECO:0000256" key="7">
    <source>
        <dbReference type="HAMAP-Rule" id="MF_01147"/>
    </source>
</evidence>
<dbReference type="Pfam" id="PF01790">
    <property type="entry name" value="LGT"/>
    <property type="match status" value="1"/>
</dbReference>
<keyword evidence="3 7" id="KW-0808">Transferase</keyword>
<comment type="function">
    <text evidence="7">Catalyzes the transfer of the diacylglyceryl group from phosphatidylglycerol to the sulfhydryl group of the N-terminal cysteine of a prolipoprotein, the first step in the formation of mature lipoproteins.</text>
</comment>
<dbReference type="HAMAP" id="MF_01147">
    <property type="entry name" value="Lgt"/>
    <property type="match status" value="1"/>
</dbReference>
<evidence type="ECO:0000256" key="2">
    <source>
        <dbReference type="ARBA" id="ARBA00022475"/>
    </source>
</evidence>
<proteinExistence type="inferred from homology"/>
<accession>A0ABU2UVR6</accession>
<feature type="compositionally biased region" description="Low complexity" evidence="8">
    <location>
        <begin position="309"/>
        <end position="326"/>
    </location>
</feature>
<dbReference type="InterPro" id="IPR001640">
    <property type="entry name" value="Lgt"/>
</dbReference>
<comment type="caution">
    <text evidence="9">The sequence shown here is derived from an EMBL/GenBank/DDBJ whole genome shotgun (WGS) entry which is preliminary data.</text>
</comment>
<dbReference type="PROSITE" id="PS01311">
    <property type="entry name" value="LGT"/>
    <property type="match status" value="1"/>
</dbReference>
<evidence type="ECO:0000256" key="1">
    <source>
        <dbReference type="ARBA" id="ARBA00007150"/>
    </source>
</evidence>
<feature type="transmembrane region" description="Helical" evidence="7">
    <location>
        <begin position="21"/>
        <end position="40"/>
    </location>
</feature>
<evidence type="ECO:0000256" key="5">
    <source>
        <dbReference type="ARBA" id="ARBA00022989"/>
    </source>
</evidence>
<comment type="pathway">
    <text evidence="7">Protein modification; lipoprotein biosynthesis (diacylglyceryl transfer).</text>
</comment>